<evidence type="ECO:0000313" key="7">
    <source>
        <dbReference type="EMBL" id="AIF99314.1"/>
    </source>
</evidence>
<dbReference type="eggNOG" id="COG1585">
    <property type="taxonomic scope" value="Bacteria"/>
</dbReference>
<evidence type="ECO:0000256" key="4">
    <source>
        <dbReference type="ARBA" id="ARBA00023136"/>
    </source>
</evidence>
<dbReference type="KEGG" id="aal:EP13_11820"/>
<dbReference type="InterPro" id="IPR052165">
    <property type="entry name" value="Membrane_assoc_protease"/>
</dbReference>
<feature type="domain" description="NfeD-like C-terminal" evidence="6">
    <location>
        <begin position="95"/>
        <end position="148"/>
    </location>
</feature>
<reference evidence="7 8" key="1">
    <citation type="submission" date="2014-06" db="EMBL/GenBank/DDBJ databases">
        <title>Genomes of Alteromonas australica, a world apart.</title>
        <authorList>
            <person name="Gonzaga A."/>
            <person name="Lopez-Perez M."/>
            <person name="Rodriguez-Valera F."/>
        </authorList>
    </citation>
    <scope>NUCLEOTIDE SEQUENCE [LARGE SCALE GENOMIC DNA]</scope>
    <source>
        <strain evidence="7 8">H 17</strain>
    </source>
</reference>
<accession>A0A075NXB7</accession>
<keyword evidence="4 5" id="KW-0472">Membrane</keyword>
<organism evidence="7 8">
    <name type="scientific">Alteromonas australica</name>
    <dbReference type="NCBI Taxonomy" id="589873"/>
    <lineage>
        <taxon>Bacteria</taxon>
        <taxon>Pseudomonadati</taxon>
        <taxon>Pseudomonadota</taxon>
        <taxon>Gammaproteobacteria</taxon>
        <taxon>Alteromonadales</taxon>
        <taxon>Alteromonadaceae</taxon>
        <taxon>Alteromonas/Salinimonas group</taxon>
        <taxon>Alteromonas</taxon>
    </lineage>
</organism>
<gene>
    <name evidence="7" type="ORF">EP13_11820</name>
</gene>
<name>A0A075NXB7_9ALTE</name>
<evidence type="ECO:0000256" key="5">
    <source>
        <dbReference type="SAM" id="Phobius"/>
    </source>
</evidence>
<keyword evidence="8" id="KW-1185">Reference proteome</keyword>
<dbReference type="GO" id="GO:0005886">
    <property type="term" value="C:plasma membrane"/>
    <property type="evidence" value="ECO:0007669"/>
    <property type="project" value="TreeGrafter"/>
</dbReference>
<dbReference type="InterPro" id="IPR012340">
    <property type="entry name" value="NA-bd_OB-fold"/>
</dbReference>
<comment type="subcellular location">
    <subcellularLocation>
        <location evidence="1">Membrane</location>
        <topology evidence="1">Multi-pass membrane protein</topology>
    </subcellularLocation>
</comment>
<feature type="transmembrane region" description="Helical" evidence="5">
    <location>
        <begin position="12"/>
        <end position="43"/>
    </location>
</feature>
<feature type="transmembrane region" description="Helical" evidence="5">
    <location>
        <begin position="55"/>
        <end position="75"/>
    </location>
</feature>
<evidence type="ECO:0000256" key="2">
    <source>
        <dbReference type="ARBA" id="ARBA00022692"/>
    </source>
</evidence>
<dbReference type="EMBL" id="CP008849">
    <property type="protein sequence ID" value="AIF99314.1"/>
    <property type="molecule type" value="Genomic_DNA"/>
</dbReference>
<dbReference type="PANTHER" id="PTHR33507:SF3">
    <property type="entry name" value="INNER MEMBRANE PROTEIN YBBJ"/>
    <property type="match status" value="1"/>
</dbReference>
<dbReference type="RefSeq" id="WP_044057415.1">
    <property type="nucleotide sequence ID" value="NZ_CBCSKJ010000003.1"/>
</dbReference>
<dbReference type="Pfam" id="PF01957">
    <property type="entry name" value="NfeD"/>
    <property type="match status" value="1"/>
</dbReference>
<keyword evidence="2 5" id="KW-0812">Transmembrane</keyword>
<proteinExistence type="predicted"/>
<dbReference type="GeneID" id="78255589"/>
<dbReference type="Gene3D" id="2.40.50.140">
    <property type="entry name" value="Nucleic acid-binding proteins"/>
    <property type="match status" value="1"/>
</dbReference>
<dbReference type="PANTHER" id="PTHR33507">
    <property type="entry name" value="INNER MEMBRANE PROTEIN YBBJ"/>
    <property type="match status" value="1"/>
</dbReference>
<keyword evidence="3 5" id="KW-1133">Transmembrane helix</keyword>
<sequence length="150" mass="16242">MDNMFTNLPHFLLGFGLLLLIIEVVMGFTTILLLTLGISLLLTSGLMYVGVIDEAMLDALIAIAVLDAVLTFALWRPLKLLQRDRAPKEVKSDWIGTQFDLDSDVAPGQPGTARFSGVAWTIKSSSSLPKGATVEVVKVEVGILHVQPSH</sequence>
<dbReference type="Proteomes" id="UP000056090">
    <property type="component" value="Chromosome"/>
</dbReference>
<evidence type="ECO:0000259" key="6">
    <source>
        <dbReference type="Pfam" id="PF01957"/>
    </source>
</evidence>
<dbReference type="AlphaFoldDB" id="A0A075NXB7"/>
<evidence type="ECO:0000256" key="1">
    <source>
        <dbReference type="ARBA" id="ARBA00004141"/>
    </source>
</evidence>
<dbReference type="InterPro" id="IPR002810">
    <property type="entry name" value="NfeD-like_C"/>
</dbReference>
<evidence type="ECO:0000256" key="3">
    <source>
        <dbReference type="ARBA" id="ARBA00022989"/>
    </source>
</evidence>
<evidence type="ECO:0000313" key="8">
    <source>
        <dbReference type="Proteomes" id="UP000056090"/>
    </source>
</evidence>
<protein>
    <recommendedName>
        <fullName evidence="6">NfeD-like C-terminal domain-containing protein</fullName>
    </recommendedName>
</protein>